<sequence length="52" mass="6060">DEDRSRIKGLDPKDMEHDETNNHEFESARGPKRLPYGELITETRDFIEEGKG</sequence>
<feature type="compositionally biased region" description="Basic and acidic residues" evidence="1">
    <location>
        <begin position="1"/>
        <end position="29"/>
    </location>
</feature>
<accession>A0A426X6Y1</accession>
<feature type="region of interest" description="Disordered" evidence="1">
    <location>
        <begin position="1"/>
        <end position="32"/>
    </location>
</feature>
<gene>
    <name evidence="2" type="ORF">B296_00039408</name>
</gene>
<dbReference type="Proteomes" id="UP000287651">
    <property type="component" value="Unassembled WGS sequence"/>
</dbReference>
<proteinExistence type="predicted"/>
<name>A0A426X6Y1_ENSVE</name>
<evidence type="ECO:0000256" key="1">
    <source>
        <dbReference type="SAM" id="MobiDB-lite"/>
    </source>
</evidence>
<protein>
    <submittedName>
        <fullName evidence="2">Uncharacterized protein</fullName>
    </submittedName>
</protein>
<evidence type="ECO:0000313" key="2">
    <source>
        <dbReference type="EMBL" id="RRT35241.1"/>
    </source>
</evidence>
<dbReference type="EMBL" id="AMZH03025330">
    <property type="protein sequence ID" value="RRT35241.1"/>
    <property type="molecule type" value="Genomic_DNA"/>
</dbReference>
<dbReference type="AlphaFoldDB" id="A0A426X6Y1"/>
<evidence type="ECO:0000313" key="3">
    <source>
        <dbReference type="Proteomes" id="UP000287651"/>
    </source>
</evidence>
<comment type="caution">
    <text evidence="2">The sequence shown here is derived from an EMBL/GenBank/DDBJ whole genome shotgun (WGS) entry which is preliminary data.</text>
</comment>
<organism evidence="2 3">
    <name type="scientific">Ensete ventricosum</name>
    <name type="common">Abyssinian banana</name>
    <name type="synonym">Musa ensete</name>
    <dbReference type="NCBI Taxonomy" id="4639"/>
    <lineage>
        <taxon>Eukaryota</taxon>
        <taxon>Viridiplantae</taxon>
        <taxon>Streptophyta</taxon>
        <taxon>Embryophyta</taxon>
        <taxon>Tracheophyta</taxon>
        <taxon>Spermatophyta</taxon>
        <taxon>Magnoliopsida</taxon>
        <taxon>Liliopsida</taxon>
        <taxon>Zingiberales</taxon>
        <taxon>Musaceae</taxon>
        <taxon>Ensete</taxon>
    </lineage>
</organism>
<feature type="non-terminal residue" evidence="2">
    <location>
        <position position="1"/>
    </location>
</feature>
<reference evidence="2 3" key="1">
    <citation type="journal article" date="2014" name="Agronomy (Basel)">
        <title>A Draft Genome Sequence for Ensete ventricosum, the Drought-Tolerant Tree Against Hunger.</title>
        <authorList>
            <person name="Harrison J."/>
            <person name="Moore K.A."/>
            <person name="Paszkiewicz K."/>
            <person name="Jones T."/>
            <person name="Grant M."/>
            <person name="Ambacheew D."/>
            <person name="Muzemil S."/>
            <person name="Studholme D.J."/>
        </authorList>
    </citation>
    <scope>NUCLEOTIDE SEQUENCE [LARGE SCALE GENOMIC DNA]</scope>
</reference>